<feature type="binding site" evidence="3">
    <location>
        <position position="332"/>
    </location>
    <ligand>
        <name>substrate</name>
    </ligand>
</feature>
<organism evidence="5 6">
    <name type="scientific">Orlajensenia flava</name>
    <dbReference type="NCBI Taxonomy" id="2565934"/>
    <lineage>
        <taxon>Bacteria</taxon>
        <taxon>Bacillati</taxon>
        <taxon>Actinomycetota</taxon>
        <taxon>Actinomycetes</taxon>
        <taxon>Micrococcales</taxon>
        <taxon>Microbacteriaceae</taxon>
        <taxon>Orlajensenia</taxon>
    </lineage>
</organism>
<dbReference type="Pfam" id="PF01593">
    <property type="entry name" value="Amino_oxidase"/>
    <property type="match status" value="1"/>
</dbReference>
<evidence type="ECO:0000256" key="2">
    <source>
        <dbReference type="ARBA" id="ARBA00023002"/>
    </source>
</evidence>
<dbReference type="GO" id="GO:0016491">
    <property type="term" value="F:oxidoreductase activity"/>
    <property type="evidence" value="ECO:0007669"/>
    <property type="project" value="UniProtKB-KW"/>
</dbReference>
<feature type="binding site" evidence="3">
    <location>
        <position position="225"/>
    </location>
    <ligand>
        <name>FAD</name>
        <dbReference type="ChEBI" id="CHEBI:57692"/>
    </ligand>
</feature>
<dbReference type="InterPro" id="IPR001613">
    <property type="entry name" value="Flavin_amine_oxidase"/>
</dbReference>
<dbReference type="EMBL" id="SSSN01000005">
    <property type="protein sequence ID" value="THG34556.1"/>
    <property type="molecule type" value="Genomic_DNA"/>
</dbReference>
<dbReference type="InterPro" id="IPR002937">
    <property type="entry name" value="Amino_oxidase"/>
</dbReference>
<dbReference type="OrthoDB" id="337830at2"/>
<dbReference type="InterPro" id="IPR050281">
    <property type="entry name" value="Flavin_monoamine_oxidase"/>
</dbReference>
<dbReference type="InterPro" id="IPR036188">
    <property type="entry name" value="FAD/NAD-bd_sf"/>
</dbReference>
<evidence type="ECO:0000256" key="3">
    <source>
        <dbReference type="PIRSR" id="PIRSR601613-1"/>
    </source>
</evidence>
<dbReference type="AlphaFoldDB" id="A0A4S4FXW3"/>
<dbReference type="Gene3D" id="3.50.50.60">
    <property type="entry name" value="FAD/NAD(P)-binding domain"/>
    <property type="match status" value="1"/>
</dbReference>
<reference evidence="5 6" key="1">
    <citation type="submission" date="2019-04" db="EMBL/GenBank/DDBJ databases">
        <authorList>
            <person name="Jiang L."/>
        </authorList>
    </citation>
    <scope>NUCLEOTIDE SEQUENCE [LARGE SCALE GENOMIC DNA]</scope>
    <source>
        <strain evidence="5 6">YIM 131861</strain>
    </source>
</reference>
<comment type="cofactor">
    <cofactor evidence="1">
        <name>FAD</name>
        <dbReference type="ChEBI" id="CHEBI:57692"/>
    </cofactor>
</comment>
<protein>
    <submittedName>
        <fullName evidence="5">FAD-dependent oxidoreductase</fullName>
    </submittedName>
</protein>
<evidence type="ECO:0000259" key="4">
    <source>
        <dbReference type="Pfam" id="PF01593"/>
    </source>
</evidence>
<keyword evidence="6" id="KW-1185">Reference proteome</keyword>
<dbReference type="RefSeq" id="WP_136424355.1">
    <property type="nucleotide sequence ID" value="NZ_SSSN01000005.1"/>
</dbReference>
<dbReference type="Proteomes" id="UP000307380">
    <property type="component" value="Unassembled WGS sequence"/>
</dbReference>
<keyword evidence="2" id="KW-0560">Oxidoreductase</keyword>
<dbReference type="PRINTS" id="PR00757">
    <property type="entry name" value="AMINEOXDASEF"/>
</dbReference>
<dbReference type="PANTHER" id="PTHR10742">
    <property type="entry name" value="FLAVIN MONOAMINE OXIDASE"/>
    <property type="match status" value="1"/>
</dbReference>
<evidence type="ECO:0000313" key="6">
    <source>
        <dbReference type="Proteomes" id="UP000307380"/>
    </source>
</evidence>
<gene>
    <name evidence="5" type="ORF">E6C70_09925</name>
</gene>
<dbReference type="Gene3D" id="3.90.660.10">
    <property type="match status" value="1"/>
</dbReference>
<comment type="caution">
    <text evidence="5">The sequence shown here is derived from an EMBL/GenBank/DDBJ whole genome shotgun (WGS) entry which is preliminary data.</text>
</comment>
<dbReference type="PANTHER" id="PTHR10742:SF410">
    <property type="entry name" value="LYSINE-SPECIFIC HISTONE DEMETHYLASE 2"/>
    <property type="match status" value="1"/>
</dbReference>
<evidence type="ECO:0000256" key="1">
    <source>
        <dbReference type="ARBA" id="ARBA00001974"/>
    </source>
</evidence>
<dbReference type="SUPFAM" id="SSF51905">
    <property type="entry name" value="FAD/NAD(P)-binding domain"/>
    <property type="match status" value="1"/>
</dbReference>
<sequence length="454" mass="49374">MEPQATERQATEPLDTIVIGAGVAGLTAARLLAQAGRRVVVLEARDRVGGRVHTMREGGLVTDLGASWIHGITDSAVAAAVTAFGMPTREFTVGSYQPDSRPIAYYGPIGERLTDAATRDFADDIRSADTTLASVIATSEPDDSYRDVTETALAAQGWDDARTERVREYYQHRSEEQYGAWIADLAAHGLDDDTVDGDEVIFPDGYDSLATHLADGLDVRLRHVVSRVDWSSAGVAVTSDRGTFTSGTVVVTVPVGVLRSDDFVIEPPLPEPVAGALSRLTMNAFEKVVLRFPTKFWDDDVYGIRQQGPEGRWWHSWYDLTPLHEIPTLLTFAAGPAAIETRDWTEQRVVGSILEQLRRLYGDSVETPTSVHITAWQDDPFARGSYAYMTVGSTTNDHDDLATPVGGVLHIAGEATWTDDPATVTAALHSAHRAASNILRRALPIEGVWQPPAE</sequence>
<dbReference type="SUPFAM" id="SSF54373">
    <property type="entry name" value="FAD-linked reductases, C-terminal domain"/>
    <property type="match status" value="1"/>
</dbReference>
<accession>A0A4S4FXW3</accession>
<feature type="domain" description="Amine oxidase" evidence="4">
    <location>
        <begin position="23"/>
        <end position="439"/>
    </location>
</feature>
<proteinExistence type="predicted"/>
<name>A0A4S4FXW3_9MICO</name>
<evidence type="ECO:0000313" key="5">
    <source>
        <dbReference type="EMBL" id="THG34556.1"/>
    </source>
</evidence>
<feature type="binding site" evidence="3">
    <location>
        <begin position="43"/>
        <end position="44"/>
    </location>
    <ligand>
        <name>FAD</name>
        <dbReference type="ChEBI" id="CHEBI:57692"/>
    </ligand>
</feature>